<evidence type="ECO:0000259" key="4">
    <source>
        <dbReference type="PROSITE" id="PS50043"/>
    </source>
</evidence>
<dbReference type="Gene3D" id="3.40.50.2300">
    <property type="match status" value="1"/>
</dbReference>
<dbReference type="SUPFAM" id="SSF46894">
    <property type="entry name" value="C-terminal effector domain of the bipartite response regulators"/>
    <property type="match status" value="1"/>
</dbReference>
<evidence type="ECO:0000256" key="2">
    <source>
        <dbReference type="ARBA" id="ARBA00023125"/>
    </source>
</evidence>
<feature type="domain" description="HTH luxR-type" evidence="4">
    <location>
        <begin position="150"/>
        <end position="215"/>
    </location>
</feature>
<dbReference type="SMART" id="SM00448">
    <property type="entry name" value="REC"/>
    <property type="match status" value="1"/>
</dbReference>
<dbReference type="CDD" id="cd17535">
    <property type="entry name" value="REC_NarL-like"/>
    <property type="match status" value="1"/>
</dbReference>
<dbReference type="InterPro" id="IPR011006">
    <property type="entry name" value="CheY-like_superfamily"/>
</dbReference>
<organism evidence="6 7">
    <name type="scientific">Sutterella massiliensis</name>
    <dbReference type="NCBI Taxonomy" id="1816689"/>
    <lineage>
        <taxon>Bacteria</taxon>
        <taxon>Pseudomonadati</taxon>
        <taxon>Pseudomonadota</taxon>
        <taxon>Betaproteobacteria</taxon>
        <taxon>Burkholderiales</taxon>
        <taxon>Sutterellaceae</taxon>
        <taxon>Sutterella</taxon>
    </lineage>
</organism>
<gene>
    <name evidence="6" type="ORF">H6A60_10710</name>
</gene>
<dbReference type="RefSeq" id="WP_205104472.1">
    <property type="nucleotide sequence ID" value="NZ_JACJJC010000029.1"/>
</dbReference>
<dbReference type="InterPro" id="IPR058245">
    <property type="entry name" value="NreC/VraR/RcsB-like_REC"/>
</dbReference>
<dbReference type="PANTHER" id="PTHR45566:SF1">
    <property type="entry name" value="HTH-TYPE TRANSCRIPTIONAL REGULATOR YHJB-RELATED"/>
    <property type="match status" value="1"/>
</dbReference>
<feature type="domain" description="Response regulatory" evidence="5">
    <location>
        <begin position="2"/>
        <end position="120"/>
    </location>
</feature>
<reference evidence="6 7" key="1">
    <citation type="journal article" date="2021" name="Sci. Rep.">
        <title>The distribution of antibiotic resistance genes in chicken gut microbiota commensals.</title>
        <authorList>
            <person name="Juricova H."/>
            <person name="Matiasovicova J."/>
            <person name="Kubasova T."/>
            <person name="Cejkova D."/>
            <person name="Rychlik I."/>
        </authorList>
    </citation>
    <scope>NUCLEOTIDE SEQUENCE [LARGE SCALE GENOMIC DNA]</scope>
    <source>
        <strain evidence="6 7">An829</strain>
    </source>
</reference>
<name>A0ABS2DUF1_9BURK</name>
<dbReference type="CDD" id="cd06170">
    <property type="entry name" value="LuxR_C_like"/>
    <property type="match status" value="1"/>
</dbReference>
<dbReference type="Proteomes" id="UP000715095">
    <property type="component" value="Unassembled WGS sequence"/>
</dbReference>
<evidence type="ECO:0000259" key="5">
    <source>
        <dbReference type="PROSITE" id="PS50110"/>
    </source>
</evidence>
<dbReference type="Pfam" id="PF00196">
    <property type="entry name" value="GerE"/>
    <property type="match status" value="1"/>
</dbReference>
<keyword evidence="2" id="KW-0238">DNA-binding</keyword>
<dbReference type="PRINTS" id="PR00038">
    <property type="entry name" value="HTHLUXR"/>
</dbReference>
<keyword evidence="1 3" id="KW-0597">Phosphoprotein</keyword>
<evidence type="ECO:0000256" key="1">
    <source>
        <dbReference type="ARBA" id="ARBA00022553"/>
    </source>
</evidence>
<dbReference type="EMBL" id="JACJJC010000029">
    <property type="protein sequence ID" value="MBM6704943.1"/>
    <property type="molecule type" value="Genomic_DNA"/>
</dbReference>
<dbReference type="SMART" id="SM00421">
    <property type="entry name" value="HTH_LUXR"/>
    <property type="match status" value="1"/>
</dbReference>
<evidence type="ECO:0000313" key="7">
    <source>
        <dbReference type="Proteomes" id="UP000715095"/>
    </source>
</evidence>
<dbReference type="InterPro" id="IPR000792">
    <property type="entry name" value="Tscrpt_reg_LuxR_C"/>
</dbReference>
<dbReference type="Pfam" id="PF00072">
    <property type="entry name" value="Response_reg"/>
    <property type="match status" value="1"/>
</dbReference>
<sequence>MKYLIVDDHALVTGALSMMILDREPQAEIHTAGTAADAVELVRREGDNTDLLILDLSMPGVTGTELMEEIVRIQPMLKILVVSGLVDQQSIMRVLQLGAAGFVPKSLDTDMLTAAIDFVLKGGVFIPSKLLAESQRAGFFNQAASLKSTNAEEPVHLTERQKDVLMLLAQGAPIKRICRDLNLSEGTVKTHVAAIYRAFGASNRTEALLAARRAGFDIDL</sequence>
<proteinExistence type="predicted"/>
<dbReference type="InterPro" id="IPR016032">
    <property type="entry name" value="Sig_transdc_resp-reg_C-effctor"/>
</dbReference>
<dbReference type="InterPro" id="IPR051015">
    <property type="entry name" value="EvgA-like"/>
</dbReference>
<comment type="caution">
    <text evidence="6">The sequence shown here is derived from an EMBL/GenBank/DDBJ whole genome shotgun (WGS) entry which is preliminary data.</text>
</comment>
<dbReference type="InterPro" id="IPR001789">
    <property type="entry name" value="Sig_transdc_resp-reg_receiver"/>
</dbReference>
<evidence type="ECO:0000313" key="6">
    <source>
        <dbReference type="EMBL" id="MBM6704943.1"/>
    </source>
</evidence>
<accession>A0ABS2DUF1</accession>
<dbReference type="PROSITE" id="PS50043">
    <property type="entry name" value="HTH_LUXR_2"/>
    <property type="match status" value="1"/>
</dbReference>
<evidence type="ECO:0000256" key="3">
    <source>
        <dbReference type="PROSITE-ProRule" id="PRU00169"/>
    </source>
</evidence>
<dbReference type="PROSITE" id="PS50110">
    <property type="entry name" value="RESPONSE_REGULATORY"/>
    <property type="match status" value="1"/>
</dbReference>
<feature type="modified residue" description="4-aspartylphosphate" evidence="3">
    <location>
        <position position="55"/>
    </location>
</feature>
<protein>
    <submittedName>
        <fullName evidence="6">Response regulator transcription factor</fullName>
    </submittedName>
</protein>
<dbReference type="SUPFAM" id="SSF52172">
    <property type="entry name" value="CheY-like"/>
    <property type="match status" value="1"/>
</dbReference>
<dbReference type="PANTHER" id="PTHR45566">
    <property type="entry name" value="HTH-TYPE TRANSCRIPTIONAL REGULATOR YHJB-RELATED"/>
    <property type="match status" value="1"/>
</dbReference>
<keyword evidence="7" id="KW-1185">Reference proteome</keyword>